<keyword evidence="1" id="KW-1133">Transmembrane helix</keyword>
<dbReference type="RefSeq" id="WP_351962643.1">
    <property type="nucleotide sequence ID" value="NZ_JBEOZM010000053.1"/>
</dbReference>
<accession>A0ABV1TXD8</accession>
<evidence type="ECO:0000313" key="2">
    <source>
        <dbReference type="EMBL" id="MER6274429.1"/>
    </source>
</evidence>
<keyword evidence="1" id="KW-0472">Membrane</keyword>
<proteinExistence type="predicted"/>
<evidence type="ECO:0000313" key="3">
    <source>
        <dbReference type="Proteomes" id="UP001490365"/>
    </source>
</evidence>
<name>A0ABV1TXD8_9ACTN</name>
<protein>
    <submittedName>
        <fullName evidence="2">Uncharacterized protein</fullName>
    </submittedName>
</protein>
<keyword evidence="1" id="KW-0812">Transmembrane</keyword>
<reference evidence="2 3" key="1">
    <citation type="submission" date="2024-06" db="EMBL/GenBank/DDBJ databases">
        <title>The Natural Products Discovery Center: Release of the First 8490 Sequenced Strains for Exploring Actinobacteria Biosynthetic Diversity.</title>
        <authorList>
            <person name="Kalkreuter E."/>
            <person name="Kautsar S.A."/>
            <person name="Yang D."/>
            <person name="Bader C.D."/>
            <person name="Teijaro C.N."/>
            <person name="Fluegel L."/>
            <person name="Davis C.M."/>
            <person name="Simpson J.R."/>
            <person name="Lauterbach L."/>
            <person name="Steele A.D."/>
            <person name="Gui C."/>
            <person name="Meng S."/>
            <person name="Li G."/>
            <person name="Viehrig K."/>
            <person name="Ye F."/>
            <person name="Su P."/>
            <person name="Kiefer A.F."/>
            <person name="Nichols A."/>
            <person name="Cepeda A.J."/>
            <person name="Yan W."/>
            <person name="Fan B."/>
            <person name="Jiang Y."/>
            <person name="Adhikari A."/>
            <person name="Zheng C.-J."/>
            <person name="Schuster L."/>
            <person name="Cowan T.M."/>
            <person name="Smanski M.J."/>
            <person name="Chevrette M.G."/>
            <person name="De Carvalho L.P.S."/>
            <person name="Shen B."/>
        </authorList>
    </citation>
    <scope>NUCLEOTIDE SEQUENCE [LARGE SCALE GENOMIC DNA]</scope>
    <source>
        <strain evidence="2 3">NPDC001694</strain>
    </source>
</reference>
<feature type="transmembrane region" description="Helical" evidence="1">
    <location>
        <begin position="6"/>
        <end position="23"/>
    </location>
</feature>
<comment type="caution">
    <text evidence="2">The sequence shown here is derived from an EMBL/GenBank/DDBJ whole genome shotgun (WGS) entry which is preliminary data.</text>
</comment>
<dbReference type="EMBL" id="JBEOZM010000053">
    <property type="protein sequence ID" value="MER6274429.1"/>
    <property type="molecule type" value="Genomic_DNA"/>
</dbReference>
<evidence type="ECO:0000256" key="1">
    <source>
        <dbReference type="SAM" id="Phobius"/>
    </source>
</evidence>
<organism evidence="2 3">
    <name type="scientific">Streptomyces sp. 900105755</name>
    <dbReference type="NCBI Taxonomy" id="3154389"/>
    <lineage>
        <taxon>Bacteria</taxon>
        <taxon>Bacillati</taxon>
        <taxon>Actinomycetota</taxon>
        <taxon>Actinomycetes</taxon>
        <taxon>Kitasatosporales</taxon>
        <taxon>Streptomycetaceae</taxon>
        <taxon>Streptomyces</taxon>
    </lineage>
</organism>
<dbReference type="Proteomes" id="UP001490365">
    <property type="component" value="Unassembled WGS sequence"/>
</dbReference>
<dbReference type="PROSITE" id="PS50096">
    <property type="entry name" value="IQ"/>
    <property type="match status" value="1"/>
</dbReference>
<keyword evidence="3" id="KW-1185">Reference proteome</keyword>
<sequence>MTSFLIPVAAAVLIVASCTGALVRRDRRRMMRAYRSAFPHERD</sequence>
<gene>
    <name evidence="2" type="ORF">ABT211_45475</name>
</gene>